<feature type="compositionally biased region" description="Basic and acidic residues" evidence="9">
    <location>
        <begin position="396"/>
        <end position="439"/>
    </location>
</feature>
<evidence type="ECO:0000256" key="6">
    <source>
        <dbReference type="ARBA" id="ARBA00022771"/>
    </source>
</evidence>
<feature type="region of interest" description="Disordered" evidence="9">
    <location>
        <begin position="198"/>
        <end position="219"/>
    </location>
</feature>
<sequence length="769" mass="87169">MTFKTIIFKETMEEKVRASLSKELESVIKETISSSRNEADVVSSDVVQGICNVIEAIFIHGLRDPFFLKGSRYAKYPEPNFWPFVSKFSHPSITSQIRSLSMINTEIGKSRAWIRIVLNEGSIEHYVKLLLGEKRAIEQFYNEHAYLRDAEQTDRMSDVVRSLSKIAIKTAVNSALLNTWTPSPLILAGLVSGKPQKVSASLRPSRQPRFQPSTSDSTTEVGLSALDTLPDQVLPPVVKRRLCAVERRGNPFDDSGSDTSSVYSHPSMTERRSLPFSPSPTIPIGSVSSVPADLPPLDLSPIIVTRRTSTSESTRSRPSSVSESRDSLQKAEESAKETEQEEKKNELVEEHSELKKEENDETQRENEEVKEEKEEEEASANMELEQNEENEENMQEDSKVDDTEETEHAEQNENRATPEEQEIGEGHRTSTPIRIRDRDMSHSTFASSSLQDELLASGESLAAGSNSLLAMSAIRKANFLLCFILLVFFQKNSESRCNSTSSSASSPSFGVVSFGQALRSAYNECQTTQADEEFTEATSSESEHVSEERTGEKREMEVLLRLCKLPKEKGLDAQEFRCPMCRKTIGINLAKYEYVANEKAVIDIQKVNPQLYKRIPVMANILRLREKLRLISMYLFTCRESVAEDFKKRIWPKNYLYEQEHIYAFADLVALHNGHLESNLTGLLKYATSHVMSCALCRQKGFYCELCRKKELLYPFQDNIHRCPDCCSVFHVECMKQVFDCPKCARKRAQRQNETTTQENREMSLPLDL</sequence>
<dbReference type="GO" id="GO:0008270">
    <property type="term" value="F:zinc ion binding"/>
    <property type="evidence" value="ECO:0007669"/>
    <property type="project" value="UniProtKB-KW"/>
</dbReference>
<dbReference type="GO" id="GO:0006914">
    <property type="term" value="P:autophagy"/>
    <property type="evidence" value="ECO:0007669"/>
    <property type="project" value="UniProtKB-KW"/>
</dbReference>
<evidence type="ECO:0000256" key="2">
    <source>
        <dbReference type="ARBA" id="ARBA00022553"/>
    </source>
</evidence>
<gene>
    <name evidence="11" type="ORF">WR25_18755</name>
</gene>
<dbReference type="CDD" id="cd15489">
    <property type="entry name" value="PHD_SF"/>
    <property type="match status" value="1"/>
</dbReference>
<dbReference type="GO" id="GO:0005770">
    <property type="term" value="C:late endosome"/>
    <property type="evidence" value="ECO:0007669"/>
    <property type="project" value="UniProtKB-SubCell"/>
</dbReference>
<dbReference type="InterPro" id="IPR037213">
    <property type="entry name" value="Run_dom_sf"/>
</dbReference>
<dbReference type="CDD" id="cd17679">
    <property type="entry name" value="RUN_PLEKHM1"/>
    <property type="match status" value="1"/>
</dbReference>
<accession>A0A2A2KSI8</accession>
<keyword evidence="4" id="KW-0677">Repeat</keyword>
<dbReference type="PANTHER" id="PTHR12326:SF12">
    <property type="entry name" value="PLECKSTRIN HOMOLOGY AND RUN DOMAIN CONTAINING M1"/>
    <property type="match status" value="1"/>
</dbReference>
<evidence type="ECO:0000256" key="3">
    <source>
        <dbReference type="ARBA" id="ARBA00022723"/>
    </source>
</evidence>
<dbReference type="PANTHER" id="PTHR12326">
    <property type="entry name" value="PLECKSTRIN HOMOLOGY DOMAIN CONTAINING PROTEIN"/>
    <property type="match status" value="1"/>
</dbReference>
<evidence type="ECO:0000256" key="4">
    <source>
        <dbReference type="ARBA" id="ARBA00022737"/>
    </source>
</evidence>
<comment type="caution">
    <text evidence="11">The sequence shown here is derived from an EMBL/GenBank/DDBJ whole genome shotgun (WGS) entry which is preliminary data.</text>
</comment>
<reference evidence="11 12" key="1">
    <citation type="journal article" date="2017" name="Curr. Biol.">
        <title>Genome architecture and evolution of a unichromosomal asexual nematode.</title>
        <authorList>
            <person name="Fradin H."/>
            <person name="Zegar C."/>
            <person name="Gutwein M."/>
            <person name="Lucas J."/>
            <person name="Kovtun M."/>
            <person name="Corcoran D."/>
            <person name="Baugh L.R."/>
            <person name="Kiontke K."/>
            <person name="Gunsalus K."/>
            <person name="Fitch D.H."/>
            <person name="Piano F."/>
        </authorList>
    </citation>
    <scope>NUCLEOTIDE SEQUENCE [LARGE SCALE GENOMIC DNA]</scope>
    <source>
        <strain evidence="11">PF1309</strain>
    </source>
</reference>
<dbReference type="STRING" id="2018661.A0A2A2KSI8"/>
<dbReference type="Proteomes" id="UP000218231">
    <property type="component" value="Unassembled WGS sequence"/>
</dbReference>
<dbReference type="Pfam" id="PF13901">
    <property type="entry name" value="RH_dom"/>
    <property type="match status" value="1"/>
</dbReference>
<dbReference type="InterPro" id="IPR051366">
    <property type="entry name" value="DEF8"/>
</dbReference>
<comment type="subcellular location">
    <subcellularLocation>
        <location evidence="1">Late endosome</location>
    </subcellularLocation>
</comment>
<keyword evidence="8" id="KW-0072">Autophagy</keyword>
<feature type="region of interest" description="Disordered" evidence="9">
    <location>
        <begin position="530"/>
        <end position="550"/>
    </location>
</feature>
<dbReference type="InterPro" id="IPR047326">
    <property type="entry name" value="RUN_PLEKHM1"/>
</dbReference>
<proteinExistence type="predicted"/>
<dbReference type="OrthoDB" id="62364at2759"/>
<evidence type="ECO:0000313" key="12">
    <source>
        <dbReference type="Proteomes" id="UP000218231"/>
    </source>
</evidence>
<name>A0A2A2KSI8_9BILA</name>
<dbReference type="Gene3D" id="1.20.58.900">
    <property type="match status" value="1"/>
</dbReference>
<dbReference type="SUPFAM" id="SSF140741">
    <property type="entry name" value="RUN domain-like"/>
    <property type="match status" value="1"/>
</dbReference>
<evidence type="ECO:0000259" key="10">
    <source>
        <dbReference type="PROSITE" id="PS50826"/>
    </source>
</evidence>
<feature type="compositionally biased region" description="Basic and acidic residues" evidence="9">
    <location>
        <begin position="541"/>
        <end position="550"/>
    </location>
</feature>
<feature type="compositionally biased region" description="Polar residues" evidence="9">
    <location>
        <begin position="257"/>
        <end position="267"/>
    </location>
</feature>
<dbReference type="SMART" id="SM00593">
    <property type="entry name" value="RUN"/>
    <property type="match status" value="1"/>
</dbReference>
<keyword evidence="3" id="KW-0479">Metal-binding</keyword>
<evidence type="ECO:0000256" key="1">
    <source>
        <dbReference type="ARBA" id="ARBA00004603"/>
    </source>
</evidence>
<feature type="compositionally biased region" description="Low complexity" evidence="9">
    <location>
        <begin position="304"/>
        <end position="322"/>
    </location>
</feature>
<dbReference type="InterPro" id="IPR004012">
    <property type="entry name" value="Run_dom"/>
</dbReference>
<feature type="compositionally biased region" description="Basic and acidic residues" evidence="9">
    <location>
        <begin position="323"/>
        <end position="372"/>
    </location>
</feature>
<evidence type="ECO:0000313" key="11">
    <source>
        <dbReference type="EMBL" id="PAV76956.1"/>
    </source>
</evidence>
<evidence type="ECO:0000256" key="9">
    <source>
        <dbReference type="SAM" id="MobiDB-lite"/>
    </source>
</evidence>
<organism evidence="11 12">
    <name type="scientific">Diploscapter pachys</name>
    <dbReference type="NCBI Taxonomy" id="2018661"/>
    <lineage>
        <taxon>Eukaryota</taxon>
        <taxon>Metazoa</taxon>
        <taxon>Ecdysozoa</taxon>
        <taxon>Nematoda</taxon>
        <taxon>Chromadorea</taxon>
        <taxon>Rhabditida</taxon>
        <taxon>Rhabditina</taxon>
        <taxon>Rhabditomorpha</taxon>
        <taxon>Rhabditoidea</taxon>
        <taxon>Rhabditidae</taxon>
        <taxon>Diploscapter</taxon>
    </lineage>
</organism>
<keyword evidence="12" id="KW-1185">Reference proteome</keyword>
<feature type="domain" description="RUN" evidence="10">
    <location>
        <begin position="41"/>
        <end position="175"/>
    </location>
</feature>
<dbReference type="PROSITE" id="PS50826">
    <property type="entry name" value="RUN"/>
    <property type="match status" value="1"/>
</dbReference>
<feature type="compositionally biased region" description="Acidic residues" evidence="9">
    <location>
        <begin position="385"/>
        <end position="395"/>
    </location>
</feature>
<dbReference type="InterPro" id="IPR025258">
    <property type="entry name" value="RH_dom"/>
</dbReference>
<evidence type="ECO:0000256" key="8">
    <source>
        <dbReference type="ARBA" id="ARBA00023006"/>
    </source>
</evidence>
<keyword evidence="5" id="KW-0967">Endosome</keyword>
<dbReference type="EMBL" id="LIAE01007794">
    <property type="protein sequence ID" value="PAV76956.1"/>
    <property type="molecule type" value="Genomic_DNA"/>
</dbReference>
<keyword evidence="7" id="KW-0862">Zinc</keyword>
<dbReference type="AlphaFoldDB" id="A0A2A2KSI8"/>
<keyword evidence="2" id="KW-0597">Phosphoprotein</keyword>
<protein>
    <recommendedName>
        <fullName evidence="10">RUN domain-containing protein</fullName>
    </recommendedName>
</protein>
<evidence type="ECO:0000256" key="7">
    <source>
        <dbReference type="ARBA" id="ARBA00022833"/>
    </source>
</evidence>
<keyword evidence="6" id="KW-0863">Zinc-finger</keyword>
<dbReference type="SMART" id="SM01175">
    <property type="entry name" value="DUF4206"/>
    <property type="match status" value="1"/>
</dbReference>
<feature type="region of interest" description="Disordered" evidence="9">
    <location>
        <begin position="248"/>
        <end position="439"/>
    </location>
</feature>
<evidence type="ECO:0000256" key="5">
    <source>
        <dbReference type="ARBA" id="ARBA00022753"/>
    </source>
</evidence>
<dbReference type="Pfam" id="PF02759">
    <property type="entry name" value="RUN"/>
    <property type="match status" value="1"/>
</dbReference>